<dbReference type="InterPro" id="IPR036286">
    <property type="entry name" value="LexA/Signal_pep-like_sf"/>
</dbReference>
<accession>A0A7C4M5R3</accession>
<dbReference type="PANTHER" id="PTHR43390:SF14">
    <property type="entry name" value="SIGNAL PEPTIDASE I"/>
    <property type="match status" value="1"/>
</dbReference>
<dbReference type="GO" id="GO:0016020">
    <property type="term" value="C:membrane"/>
    <property type="evidence" value="ECO:0007669"/>
    <property type="project" value="UniProtKB-SubCell"/>
</dbReference>
<reference evidence="7" key="1">
    <citation type="journal article" date="2020" name="mSystems">
        <title>Genome- and Community-Level Interaction Insights into Carbon Utilization and Element Cycling Functions of Hydrothermarchaeota in Hydrothermal Sediment.</title>
        <authorList>
            <person name="Zhou Z."/>
            <person name="Liu Y."/>
            <person name="Xu W."/>
            <person name="Pan J."/>
            <person name="Luo Z.H."/>
            <person name="Li M."/>
        </authorList>
    </citation>
    <scope>NUCLEOTIDE SEQUENCE [LARGE SCALE GENOMIC DNA]</scope>
    <source>
        <strain evidence="7">SpSt-579</strain>
    </source>
</reference>
<dbReference type="CDD" id="cd06530">
    <property type="entry name" value="S26_SPase_I"/>
    <property type="match status" value="1"/>
</dbReference>
<dbReference type="InterPro" id="IPR000223">
    <property type="entry name" value="Pept_S26A_signal_pept_1"/>
</dbReference>
<dbReference type="Pfam" id="PF10502">
    <property type="entry name" value="Peptidase_S26"/>
    <property type="match status" value="1"/>
</dbReference>
<comment type="subcellular location">
    <subcellularLocation>
        <location evidence="5">Membrane</location>
        <topology evidence="5">Single-pass type II membrane protein</topology>
    </subcellularLocation>
</comment>
<organism evidence="7">
    <name type="scientific">candidate division CPR3 bacterium</name>
    <dbReference type="NCBI Taxonomy" id="2268181"/>
    <lineage>
        <taxon>Bacteria</taxon>
        <taxon>Bacteria division CPR3</taxon>
    </lineage>
</organism>
<dbReference type="AlphaFoldDB" id="A0A7C4M5R3"/>
<proteinExistence type="inferred from homology"/>
<feature type="transmembrane region" description="Helical" evidence="5">
    <location>
        <begin position="6"/>
        <end position="23"/>
    </location>
</feature>
<dbReference type="SUPFAM" id="SSF51306">
    <property type="entry name" value="LexA/Signal peptidase"/>
    <property type="match status" value="1"/>
</dbReference>
<dbReference type="GO" id="GO:0009003">
    <property type="term" value="F:signal peptidase activity"/>
    <property type="evidence" value="ECO:0007669"/>
    <property type="project" value="UniProtKB-EC"/>
</dbReference>
<dbReference type="Gene3D" id="2.10.109.10">
    <property type="entry name" value="Umud Fragment, subunit A"/>
    <property type="match status" value="1"/>
</dbReference>
<dbReference type="InterPro" id="IPR019533">
    <property type="entry name" value="Peptidase_S26"/>
</dbReference>
<feature type="active site" evidence="4">
    <location>
        <position position="121"/>
    </location>
</feature>
<dbReference type="GO" id="GO:0006465">
    <property type="term" value="P:signal peptide processing"/>
    <property type="evidence" value="ECO:0007669"/>
    <property type="project" value="InterPro"/>
</dbReference>
<dbReference type="EC" id="3.4.21.89" evidence="2 5"/>
<keyword evidence="5" id="KW-1133">Transmembrane helix</keyword>
<keyword evidence="5" id="KW-0645">Protease</keyword>
<dbReference type="InterPro" id="IPR019758">
    <property type="entry name" value="Pept_S26A_signal_pept_1_CS"/>
</dbReference>
<evidence type="ECO:0000313" key="7">
    <source>
        <dbReference type="EMBL" id="HGT71166.1"/>
    </source>
</evidence>
<dbReference type="InterPro" id="IPR019757">
    <property type="entry name" value="Pept_S26A_signal_pept_1_Lys-AS"/>
</dbReference>
<dbReference type="PRINTS" id="PR00727">
    <property type="entry name" value="LEADERPTASE"/>
</dbReference>
<keyword evidence="5" id="KW-0812">Transmembrane</keyword>
<name>A0A7C4M5R3_UNCC3</name>
<evidence type="ECO:0000256" key="2">
    <source>
        <dbReference type="ARBA" id="ARBA00013208"/>
    </source>
</evidence>
<evidence type="ECO:0000256" key="3">
    <source>
        <dbReference type="ARBA" id="ARBA00022801"/>
    </source>
</evidence>
<dbReference type="GO" id="GO:0004252">
    <property type="term" value="F:serine-type endopeptidase activity"/>
    <property type="evidence" value="ECO:0007669"/>
    <property type="project" value="InterPro"/>
</dbReference>
<dbReference type="InterPro" id="IPR035940">
    <property type="entry name" value="CAP_sf"/>
</dbReference>
<evidence type="ECO:0000256" key="1">
    <source>
        <dbReference type="ARBA" id="ARBA00000677"/>
    </source>
</evidence>
<feature type="domain" description="Peptidase S26" evidence="6">
    <location>
        <begin position="45"/>
        <end position="200"/>
    </location>
</feature>
<dbReference type="Gene3D" id="3.40.33.10">
    <property type="entry name" value="CAP"/>
    <property type="match status" value="1"/>
</dbReference>
<keyword evidence="3 5" id="KW-0378">Hydrolase</keyword>
<dbReference type="PROSITE" id="PS00760">
    <property type="entry name" value="SPASE_I_2"/>
    <property type="match status" value="1"/>
</dbReference>
<dbReference type="NCBIfam" id="TIGR02227">
    <property type="entry name" value="sigpep_I_bact"/>
    <property type="match status" value="1"/>
</dbReference>
<feature type="active site" evidence="4">
    <location>
        <position position="47"/>
    </location>
</feature>
<dbReference type="PROSITE" id="PS00761">
    <property type="entry name" value="SPASE_I_3"/>
    <property type="match status" value="1"/>
</dbReference>
<protein>
    <recommendedName>
        <fullName evidence="2 5">Signal peptidase I</fullName>
        <ecNumber evidence="2 5">3.4.21.89</ecNumber>
    </recommendedName>
</protein>
<evidence type="ECO:0000256" key="5">
    <source>
        <dbReference type="RuleBase" id="RU362042"/>
    </source>
</evidence>
<comment type="catalytic activity">
    <reaction evidence="1 5">
        <text>Cleavage of hydrophobic, N-terminal signal or leader sequences from secreted and periplasmic proteins.</text>
        <dbReference type="EC" id="3.4.21.89"/>
    </reaction>
</comment>
<evidence type="ECO:0000259" key="6">
    <source>
        <dbReference type="Pfam" id="PF10502"/>
    </source>
</evidence>
<sequence length="457" mass="52366">MVKKTLTYVLITFLGIGLIYFISPHIYKFGFSIGIIQKRISISGTGSMYPTFPKGQSNDEKINAKEEVASILMRVFPGGIKIFNYHLFPYKLKHGDIVEFSNKKTKEISLEKYQEESGFVKRVIALPGDTIELRDGFVKLNGIILDEPYTAKPRSTYGGSFLSDCKPFTIPPGKVFVLGDNRKASLDSRYELGLLSFEDIHYVLSWDKQNQYKSLWRNTYNDQALANTPTLDIMEFINILNNKRLEKKLSLYKYNSLLSYSSKLRGNVMLKHNDFSPEATRSGINLKRAIKEAGYNNIIVGEIYTRGYYDATELFENFSEFVESKKMLFSKDYQDIGLSVINGELESCPTQVVIVHFGGYIPPNYSRDLIDSWQKLVDNLEKVMPSWLALKEADNIDKEKLNRLLVLFNTRLANAKTILAKMKANQWLNDEENKLVDDDKKLGEESEKIISELTKKQ</sequence>
<evidence type="ECO:0000256" key="4">
    <source>
        <dbReference type="PIRSR" id="PIRSR600223-1"/>
    </source>
</evidence>
<dbReference type="EMBL" id="DSYQ01000012">
    <property type="protein sequence ID" value="HGT71166.1"/>
    <property type="molecule type" value="Genomic_DNA"/>
</dbReference>
<dbReference type="PANTHER" id="PTHR43390">
    <property type="entry name" value="SIGNAL PEPTIDASE I"/>
    <property type="match status" value="1"/>
</dbReference>
<comment type="similarity">
    <text evidence="5">Belongs to the peptidase S26 family.</text>
</comment>
<gene>
    <name evidence="7" type="primary">lepB</name>
    <name evidence="7" type="ORF">ENT43_02825</name>
</gene>
<keyword evidence="5" id="KW-0472">Membrane</keyword>
<comment type="caution">
    <text evidence="7">The sequence shown here is derived from an EMBL/GenBank/DDBJ whole genome shotgun (WGS) entry which is preliminary data.</text>
</comment>